<dbReference type="STRING" id="926561.GCA_000379025_01465"/>
<evidence type="ECO:0000313" key="2">
    <source>
        <dbReference type="EMBL" id="TDX48402.1"/>
    </source>
</evidence>
<dbReference type="AlphaFoldDB" id="A0A4V3GXN0"/>
<accession>A0A4V3GXN0</accession>
<reference evidence="2 3" key="1">
    <citation type="submission" date="2019-03" db="EMBL/GenBank/DDBJ databases">
        <title>Subsurface microbial communities from deep shales in Ohio and West Virginia, USA.</title>
        <authorList>
            <person name="Wrighton K."/>
        </authorList>
    </citation>
    <scope>NUCLEOTIDE SEQUENCE [LARGE SCALE GENOMIC DNA]</scope>
    <source>
        <strain evidence="2 3">MSL 6dP</strain>
    </source>
</reference>
<dbReference type="Gene3D" id="2.60.40.1180">
    <property type="entry name" value="Golgi alpha-mannosidase II"/>
    <property type="match status" value="1"/>
</dbReference>
<feature type="domain" description="Glycosyl hydrolase family 13 catalytic" evidence="1">
    <location>
        <begin position="12"/>
        <end position="348"/>
    </location>
</feature>
<dbReference type="Pfam" id="PF18612">
    <property type="entry name" value="Bac_A_amyl_C"/>
    <property type="match status" value="1"/>
</dbReference>
<dbReference type="SMART" id="SM00642">
    <property type="entry name" value="Aamy"/>
    <property type="match status" value="1"/>
</dbReference>
<organism evidence="2 3">
    <name type="scientific">Orenia marismortui</name>
    <dbReference type="NCBI Taxonomy" id="46469"/>
    <lineage>
        <taxon>Bacteria</taxon>
        <taxon>Bacillati</taxon>
        <taxon>Bacillota</taxon>
        <taxon>Clostridia</taxon>
        <taxon>Halanaerobiales</taxon>
        <taxon>Halobacteroidaceae</taxon>
        <taxon>Orenia</taxon>
    </lineage>
</organism>
<sequence length="443" mass="51992">MAIDTPIELRNQIIYEVYVRNHSENGTFNDVIADLDRIKDLGTDILWLMPIHPIGQKNKKGELGCPYSIKDYKAINPEYGTLDDFKNLIDQAHNLDMKVMIDVVYNHTSHDSKLFEDHPEWFYRRSDDQVGNKVGDWYDVIDLDYENKELWDYQIDVLKYWIEIGVDGFRCDVAPMLPLEFWKRARKEVAQLREGIIWLAESIEPDFLKALRKNGFVGLSDSEVYQAFDVSYDYDTFLYFKKYMEGKISFGEYIDKVKAQEYIYPDNYVKMRFIENHDQARARKWFRVEEYLVNWTAFYYFQQGLTLIHGGQETEEDSTPSLFDHDPIEWDLLNEDYVDLLKTLGRIKEDKIFAEGYYEILDSSKPGVVVASYEQDNKLILGVFNLEHKSGHITLTIPDAKYKSLLDNKVVKVKDSKLKLGVKPIIFKVNVDKDDDKVMLGEL</sequence>
<gene>
    <name evidence="2" type="ORF">C7959_12810</name>
</gene>
<proteinExistence type="predicted"/>
<dbReference type="InterPro" id="IPR006047">
    <property type="entry name" value="GH13_cat_dom"/>
</dbReference>
<dbReference type="RefSeq" id="WP_134118055.1">
    <property type="nucleotide sequence ID" value="NZ_SOEG01000028.1"/>
</dbReference>
<dbReference type="CDD" id="cd11313">
    <property type="entry name" value="AmyAc_arch_bac_AmyA"/>
    <property type="match status" value="1"/>
</dbReference>
<dbReference type="GO" id="GO:0016798">
    <property type="term" value="F:hydrolase activity, acting on glycosyl bonds"/>
    <property type="evidence" value="ECO:0007669"/>
    <property type="project" value="UniProtKB-KW"/>
</dbReference>
<dbReference type="SUPFAM" id="SSF51445">
    <property type="entry name" value="(Trans)glycosidases"/>
    <property type="match status" value="1"/>
</dbReference>
<name>A0A4V3GXN0_9FIRM</name>
<dbReference type="EMBL" id="SOEG01000028">
    <property type="protein sequence ID" value="TDX48402.1"/>
    <property type="molecule type" value="Genomic_DNA"/>
</dbReference>
<dbReference type="Gene3D" id="3.20.20.80">
    <property type="entry name" value="Glycosidases"/>
    <property type="match status" value="1"/>
</dbReference>
<dbReference type="InterPro" id="IPR017853">
    <property type="entry name" value="GH"/>
</dbReference>
<dbReference type="InterPro" id="IPR013780">
    <property type="entry name" value="Glyco_hydro_b"/>
</dbReference>
<keyword evidence="2" id="KW-0378">Hydrolase</keyword>
<keyword evidence="2" id="KW-0326">Glycosidase</keyword>
<dbReference type="InterPro" id="IPR041331">
    <property type="entry name" value="Bac_A_amyl_C"/>
</dbReference>
<evidence type="ECO:0000259" key="1">
    <source>
        <dbReference type="SMART" id="SM00642"/>
    </source>
</evidence>
<dbReference type="PANTHER" id="PTHR47786:SF2">
    <property type="entry name" value="GLYCOSYL HYDROLASE FAMILY 13 CATALYTIC DOMAIN-CONTAINING PROTEIN"/>
    <property type="match status" value="1"/>
</dbReference>
<dbReference type="GO" id="GO:0005975">
    <property type="term" value="P:carbohydrate metabolic process"/>
    <property type="evidence" value="ECO:0007669"/>
    <property type="project" value="InterPro"/>
</dbReference>
<comment type="caution">
    <text evidence="2">The sequence shown here is derived from an EMBL/GenBank/DDBJ whole genome shotgun (WGS) entry which is preliminary data.</text>
</comment>
<dbReference type="PANTHER" id="PTHR47786">
    <property type="entry name" value="ALPHA-1,4-GLUCAN:MALTOSE-1-PHOSPHATE MALTOSYLTRANSFERASE"/>
    <property type="match status" value="1"/>
</dbReference>
<dbReference type="Pfam" id="PF00128">
    <property type="entry name" value="Alpha-amylase"/>
    <property type="match status" value="2"/>
</dbReference>
<keyword evidence="3" id="KW-1185">Reference proteome</keyword>
<evidence type="ECO:0000313" key="3">
    <source>
        <dbReference type="Proteomes" id="UP000295832"/>
    </source>
</evidence>
<dbReference type="Proteomes" id="UP000295832">
    <property type="component" value="Unassembled WGS sequence"/>
</dbReference>
<protein>
    <submittedName>
        <fullName evidence="2">Glycosidase</fullName>
    </submittedName>
</protein>